<evidence type="ECO:0000313" key="4">
    <source>
        <dbReference type="EMBL" id="ATQ43723.1"/>
    </source>
</evidence>
<protein>
    <submittedName>
        <fullName evidence="4">SAM-dependent methyltransferase</fullName>
    </submittedName>
</protein>
<evidence type="ECO:0000259" key="3">
    <source>
        <dbReference type="Pfam" id="PF13649"/>
    </source>
</evidence>
<organism evidence="4 5">
    <name type="scientific">Caulobacter mirabilis</name>
    <dbReference type="NCBI Taxonomy" id="69666"/>
    <lineage>
        <taxon>Bacteria</taxon>
        <taxon>Pseudomonadati</taxon>
        <taxon>Pseudomonadota</taxon>
        <taxon>Alphaproteobacteria</taxon>
        <taxon>Caulobacterales</taxon>
        <taxon>Caulobacteraceae</taxon>
        <taxon>Caulobacter</taxon>
    </lineage>
</organism>
<dbReference type="AlphaFoldDB" id="A0A2D2B0F8"/>
<keyword evidence="5" id="KW-1185">Reference proteome</keyword>
<reference evidence="4 5" key="1">
    <citation type="submission" date="2017-10" db="EMBL/GenBank/DDBJ databases">
        <title>Genome sequence of Caulobacter mirabilis FWC38.</title>
        <authorList>
            <person name="Fiebig A."/>
            <person name="Crosson S."/>
        </authorList>
    </citation>
    <scope>NUCLEOTIDE SEQUENCE [LARGE SCALE GENOMIC DNA]</scope>
    <source>
        <strain evidence="4 5">FWC 38</strain>
    </source>
</reference>
<dbReference type="GO" id="GO:0008168">
    <property type="term" value="F:methyltransferase activity"/>
    <property type="evidence" value="ECO:0007669"/>
    <property type="project" value="UniProtKB-KW"/>
</dbReference>
<name>A0A2D2B0F8_9CAUL</name>
<dbReference type="OrthoDB" id="9777638at2"/>
<dbReference type="Proteomes" id="UP000228945">
    <property type="component" value="Chromosome"/>
</dbReference>
<gene>
    <name evidence="4" type="ORF">CSW64_15640</name>
</gene>
<sequence length="280" mass="30085">MATDTAANAAQVEYWNAQAGQTWAAFQDKLDRQLEPLGELAMDALAPQPGDRVIDIGCGSGQTTLALAQRVGDGGRVEGVDISVPMLEIARRRAELHSNIAFLEADAQTHAFPPHGADKVFSRFGVMFFADPTAAFTNIHKALRPGGRLAFVCWRPLKFNDWMTLPLQTAVAHVPPPPPPTDPFAPGPFAFSDPDRVRGILGDAGFKGVEIKPHDTMIGGNPLEESVELALRVGPLGALLRENPDQRDKVVDAVRDLLAKHVGSDGVRMPGAVWIVTAHA</sequence>
<dbReference type="Pfam" id="PF13649">
    <property type="entry name" value="Methyltransf_25"/>
    <property type="match status" value="1"/>
</dbReference>
<dbReference type="InterPro" id="IPR041698">
    <property type="entry name" value="Methyltransf_25"/>
</dbReference>
<dbReference type="PANTHER" id="PTHR43861:SF1">
    <property type="entry name" value="TRANS-ACONITATE 2-METHYLTRANSFERASE"/>
    <property type="match status" value="1"/>
</dbReference>
<evidence type="ECO:0000256" key="2">
    <source>
        <dbReference type="ARBA" id="ARBA00022679"/>
    </source>
</evidence>
<dbReference type="InterPro" id="IPR029063">
    <property type="entry name" value="SAM-dependent_MTases_sf"/>
</dbReference>
<evidence type="ECO:0000313" key="5">
    <source>
        <dbReference type="Proteomes" id="UP000228945"/>
    </source>
</evidence>
<keyword evidence="2 4" id="KW-0808">Transferase</keyword>
<dbReference type="Gene3D" id="3.40.50.150">
    <property type="entry name" value="Vaccinia Virus protein VP39"/>
    <property type="match status" value="1"/>
</dbReference>
<dbReference type="KEGG" id="cmb:CSW64_15640"/>
<dbReference type="PANTHER" id="PTHR43861">
    <property type="entry name" value="TRANS-ACONITATE 2-METHYLTRANSFERASE-RELATED"/>
    <property type="match status" value="1"/>
</dbReference>
<keyword evidence="1 4" id="KW-0489">Methyltransferase</keyword>
<dbReference type="SUPFAM" id="SSF53335">
    <property type="entry name" value="S-adenosyl-L-methionine-dependent methyltransferases"/>
    <property type="match status" value="1"/>
</dbReference>
<dbReference type="EMBL" id="CP024201">
    <property type="protein sequence ID" value="ATQ43723.1"/>
    <property type="molecule type" value="Genomic_DNA"/>
</dbReference>
<evidence type="ECO:0000256" key="1">
    <source>
        <dbReference type="ARBA" id="ARBA00022603"/>
    </source>
</evidence>
<accession>A0A2D2B0F8</accession>
<feature type="domain" description="Methyltransferase" evidence="3">
    <location>
        <begin position="53"/>
        <end position="147"/>
    </location>
</feature>
<dbReference type="RefSeq" id="WP_099622972.1">
    <property type="nucleotide sequence ID" value="NZ_CP024201.1"/>
</dbReference>
<dbReference type="GO" id="GO:0032259">
    <property type="term" value="P:methylation"/>
    <property type="evidence" value="ECO:0007669"/>
    <property type="project" value="UniProtKB-KW"/>
</dbReference>
<proteinExistence type="predicted"/>
<dbReference type="CDD" id="cd02440">
    <property type="entry name" value="AdoMet_MTases"/>
    <property type="match status" value="1"/>
</dbReference>